<sequence>MRGLRLKPPPDMPADDAAIMLQCFETDPDVRMSFAQLRSSYKSACSSNFLTKIADLFKSEKAEETTVNT</sequence>
<dbReference type="STRING" id="51031.W2TQL2"/>
<protein>
    <recommendedName>
        <fullName evidence="3">Serine-threonine/tyrosine-protein kinase catalytic domain-containing protein</fullName>
    </recommendedName>
</protein>
<gene>
    <name evidence="1" type="ORF">NECAME_06907</name>
</gene>
<evidence type="ECO:0000313" key="1">
    <source>
        <dbReference type="EMBL" id="ETN84345.1"/>
    </source>
</evidence>
<dbReference type="Gene3D" id="1.10.510.10">
    <property type="entry name" value="Transferase(Phosphotransferase) domain 1"/>
    <property type="match status" value="1"/>
</dbReference>
<dbReference type="Proteomes" id="UP000053676">
    <property type="component" value="Unassembled WGS sequence"/>
</dbReference>
<dbReference type="KEGG" id="nai:NECAME_06907"/>
<accession>W2TQL2</accession>
<proteinExistence type="predicted"/>
<reference evidence="2" key="1">
    <citation type="journal article" date="2014" name="Nat. Genet.">
        <title>Genome of the human hookworm Necator americanus.</title>
        <authorList>
            <person name="Tang Y.T."/>
            <person name="Gao X."/>
            <person name="Rosa B.A."/>
            <person name="Abubucker S."/>
            <person name="Hallsworth-Pepin K."/>
            <person name="Martin J."/>
            <person name="Tyagi R."/>
            <person name="Heizer E."/>
            <person name="Zhang X."/>
            <person name="Bhonagiri-Palsikar V."/>
            <person name="Minx P."/>
            <person name="Warren W.C."/>
            <person name="Wang Q."/>
            <person name="Zhan B."/>
            <person name="Hotez P.J."/>
            <person name="Sternberg P.W."/>
            <person name="Dougall A."/>
            <person name="Gaze S.T."/>
            <person name="Mulvenna J."/>
            <person name="Sotillo J."/>
            <person name="Ranganathan S."/>
            <person name="Rabelo E.M."/>
            <person name="Wilson R.K."/>
            <person name="Felgner P.L."/>
            <person name="Bethony J."/>
            <person name="Hawdon J.M."/>
            <person name="Gasser R.B."/>
            <person name="Loukas A."/>
            <person name="Mitreva M."/>
        </authorList>
    </citation>
    <scope>NUCLEOTIDE SEQUENCE [LARGE SCALE GENOMIC DNA]</scope>
</reference>
<organism evidence="1 2">
    <name type="scientific">Necator americanus</name>
    <name type="common">Human hookworm</name>
    <dbReference type="NCBI Taxonomy" id="51031"/>
    <lineage>
        <taxon>Eukaryota</taxon>
        <taxon>Metazoa</taxon>
        <taxon>Ecdysozoa</taxon>
        <taxon>Nematoda</taxon>
        <taxon>Chromadorea</taxon>
        <taxon>Rhabditida</taxon>
        <taxon>Rhabditina</taxon>
        <taxon>Rhabditomorpha</taxon>
        <taxon>Strongyloidea</taxon>
        <taxon>Ancylostomatidae</taxon>
        <taxon>Bunostominae</taxon>
        <taxon>Necator</taxon>
    </lineage>
</organism>
<evidence type="ECO:0008006" key="3">
    <source>
        <dbReference type="Google" id="ProtNLM"/>
    </source>
</evidence>
<dbReference type="AlphaFoldDB" id="W2TQL2"/>
<name>W2TQL2_NECAM</name>
<keyword evidence="2" id="KW-1185">Reference proteome</keyword>
<evidence type="ECO:0000313" key="2">
    <source>
        <dbReference type="Proteomes" id="UP000053676"/>
    </source>
</evidence>
<dbReference type="EMBL" id="KI657953">
    <property type="protein sequence ID" value="ETN84345.1"/>
    <property type="molecule type" value="Genomic_DNA"/>
</dbReference>